<keyword evidence="5" id="KW-0812">Transmembrane</keyword>
<proteinExistence type="predicted"/>
<keyword evidence="5" id="KW-1133">Transmembrane helix</keyword>
<protein>
    <recommendedName>
        <fullName evidence="7">Ig-like domain-containing protein</fullName>
    </recommendedName>
</protein>
<dbReference type="Gene3D" id="2.60.40.10">
    <property type="entry name" value="Immunoglobulins"/>
    <property type="match status" value="2"/>
</dbReference>
<dbReference type="PANTHER" id="PTHR12080">
    <property type="entry name" value="SIGNALING LYMPHOCYTIC ACTIVATION MOLECULE"/>
    <property type="match status" value="1"/>
</dbReference>
<evidence type="ECO:0000256" key="5">
    <source>
        <dbReference type="SAM" id="Phobius"/>
    </source>
</evidence>
<keyword evidence="4" id="KW-0325">Glycoprotein</keyword>
<dbReference type="EMBL" id="HAEH01012469">
    <property type="protein sequence ID" value="SBR94853.1"/>
    <property type="molecule type" value="Transcribed_RNA"/>
</dbReference>
<evidence type="ECO:0000256" key="1">
    <source>
        <dbReference type="ARBA" id="ARBA00004370"/>
    </source>
</evidence>
<evidence type="ECO:0008006" key="7">
    <source>
        <dbReference type="Google" id="ProtNLM"/>
    </source>
</evidence>
<reference evidence="6" key="1">
    <citation type="submission" date="2016-05" db="EMBL/GenBank/DDBJ databases">
        <authorList>
            <person name="Lavstsen T."/>
            <person name="Jespersen J.S."/>
        </authorList>
    </citation>
    <scope>NUCLEOTIDE SEQUENCE</scope>
    <source>
        <tissue evidence="6">Brain</tissue>
    </source>
</reference>
<evidence type="ECO:0000313" key="6">
    <source>
        <dbReference type="EMBL" id="SBR94853.1"/>
    </source>
</evidence>
<accession>A0A1A8QNI7</accession>
<dbReference type="GO" id="GO:0016020">
    <property type="term" value="C:membrane"/>
    <property type="evidence" value="ECO:0007669"/>
    <property type="project" value="UniProtKB-SubCell"/>
</dbReference>
<gene>
    <name evidence="6" type="primary">FP236789.1</name>
</gene>
<keyword evidence="3 5" id="KW-0472">Membrane</keyword>
<reference evidence="6" key="2">
    <citation type="submission" date="2016-06" db="EMBL/GenBank/DDBJ databases">
        <title>The genome of a short-lived fish provides insights into sex chromosome evolution and the genetic control of aging.</title>
        <authorList>
            <person name="Reichwald K."/>
            <person name="Felder M."/>
            <person name="Petzold A."/>
            <person name="Koch P."/>
            <person name="Groth M."/>
            <person name="Platzer M."/>
        </authorList>
    </citation>
    <scope>NUCLEOTIDE SEQUENCE</scope>
    <source>
        <tissue evidence="6">Brain</tissue>
    </source>
</reference>
<dbReference type="AlphaFoldDB" id="A0A1A8QNI7"/>
<organism evidence="6">
    <name type="scientific">Nothobranchius rachovii</name>
    <name type="common">bluefin notho</name>
    <dbReference type="NCBI Taxonomy" id="451742"/>
    <lineage>
        <taxon>Eukaryota</taxon>
        <taxon>Metazoa</taxon>
        <taxon>Chordata</taxon>
        <taxon>Craniata</taxon>
        <taxon>Vertebrata</taxon>
        <taxon>Euteleostomi</taxon>
        <taxon>Actinopterygii</taxon>
        <taxon>Neopterygii</taxon>
        <taxon>Teleostei</taxon>
        <taxon>Neoteleostei</taxon>
        <taxon>Acanthomorphata</taxon>
        <taxon>Ovalentaria</taxon>
        <taxon>Atherinomorphae</taxon>
        <taxon>Cyprinodontiformes</taxon>
        <taxon>Nothobranchiidae</taxon>
        <taxon>Nothobranchius</taxon>
    </lineage>
</organism>
<keyword evidence="2" id="KW-0732">Signal</keyword>
<name>A0A1A8QNI7_9TELE</name>
<sequence>MRGLLMEHVSFINRLENLWSFHQINQLKGSLIHDGHIKEKLLQQTTQLSQKNNPFQGRLEFCTNFSLIIRKLTLLDSGEFSFVSEDQDQQQRPTVSISLRVHEPLTQQPNLTSRIIQPSFNGTCTVLLECKTAPDRNITYSWTVGSQTYKGPELQHNISTQDGAITFTCTITDAVSNKSASLIQTCRNQTSTNTTPRRVHIMWILTGTVGSLVLIIFILISICGCKQRKTASDSNELTVYADVSDFTHEDRMDLKPCSLYDTIENGAQMVTEGPQTVYDQIQFNRMKGPSLSPYQDLS</sequence>
<comment type="subcellular location">
    <subcellularLocation>
        <location evidence="1">Membrane</location>
    </subcellularLocation>
</comment>
<dbReference type="PANTHER" id="PTHR12080:SF48">
    <property type="entry name" value="IMMUNOGLOBULIN SUBTYPE DOMAIN-CONTAINING PROTEIN"/>
    <property type="match status" value="1"/>
</dbReference>
<dbReference type="InterPro" id="IPR013783">
    <property type="entry name" value="Ig-like_fold"/>
</dbReference>
<evidence type="ECO:0000256" key="2">
    <source>
        <dbReference type="ARBA" id="ARBA00022729"/>
    </source>
</evidence>
<evidence type="ECO:0000256" key="4">
    <source>
        <dbReference type="ARBA" id="ARBA00023180"/>
    </source>
</evidence>
<evidence type="ECO:0000256" key="3">
    <source>
        <dbReference type="ARBA" id="ARBA00023136"/>
    </source>
</evidence>
<dbReference type="InterPro" id="IPR015631">
    <property type="entry name" value="CD2/SLAM_rcpt"/>
</dbReference>
<feature type="transmembrane region" description="Helical" evidence="5">
    <location>
        <begin position="201"/>
        <end position="222"/>
    </location>
</feature>